<evidence type="ECO:0000313" key="1">
    <source>
        <dbReference type="EMBL" id="PLK29133.1"/>
    </source>
</evidence>
<dbReference type="RefSeq" id="WP_005944623.1">
    <property type="nucleotide sequence ID" value="NZ_CABMES010000010.1"/>
</dbReference>
<proteinExistence type="predicted"/>
<sequence>MASVMGINKIGLPKLSENMDPEDARALRSYLYQMQEQLQYVLSNLDVENMSDEMRTKLQNL</sequence>
<dbReference type="Proteomes" id="UP000221015">
    <property type="component" value="Unassembled WGS sequence"/>
</dbReference>
<dbReference type="EMBL" id="NMTS02000056">
    <property type="protein sequence ID" value="PLK29133.1"/>
    <property type="molecule type" value="Genomic_DNA"/>
</dbReference>
<evidence type="ECO:0000313" key="2">
    <source>
        <dbReference type="Proteomes" id="UP000221015"/>
    </source>
</evidence>
<name>A0A174VLK1_9FIRM</name>
<organism evidence="1 2">
    <name type="scientific">Faecalibacterium prausnitzii</name>
    <dbReference type="NCBI Taxonomy" id="853"/>
    <lineage>
        <taxon>Bacteria</taxon>
        <taxon>Bacillati</taxon>
        <taxon>Bacillota</taxon>
        <taxon>Clostridia</taxon>
        <taxon>Eubacteriales</taxon>
        <taxon>Oscillospiraceae</taxon>
        <taxon>Faecalibacterium</taxon>
    </lineage>
</organism>
<gene>
    <name evidence="1" type="ORF">CGS50_008325</name>
</gene>
<comment type="caution">
    <text evidence="1">The sequence shown here is derived from an EMBL/GenBank/DDBJ whole genome shotgun (WGS) entry which is preliminary data.</text>
</comment>
<protein>
    <submittedName>
        <fullName evidence="1">Uncharacterized protein</fullName>
    </submittedName>
</protein>
<accession>A0A174VLK1</accession>
<reference evidence="1 2" key="1">
    <citation type="journal article" date="2017" name="Front. Microbiol.">
        <title>New Insights into the Diversity of the Genus Faecalibacterium.</title>
        <authorList>
            <person name="Benevides L."/>
            <person name="Burman S."/>
            <person name="Martin R."/>
            <person name="Robert V."/>
            <person name="Thomas M."/>
            <person name="Miquel S."/>
            <person name="Chain F."/>
            <person name="Sokol H."/>
            <person name="Bermudez-Humaran L.G."/>
            <person name="Morrison M."/>
            <person name="Langella P."/>
            <person name="Azevedo V.A."/>
            <person name="Chatel J.M."/>
            <person name="Soares S."/>
        </authorList>
    </citation>
    <scope>NUCLEOTIDE SEQUENCE [LARGE SCALE GENOMIC DNA]</scope>
    <source>
        <strain evidence="1 2">CNCM I 4542</strain>
    </source>
</reference>
<dbReference type="AlphaFoldDB" id="A0A174VLK1"/>